<dbReference type="CDD" id="cd04645">
    <property type="entry name" value="LbH_gamma_CA_like"/>
    <property type="match status" value="1"/>
</dbReference>
<dbReference type="PANTHER" id="PTHR13061">
    <property type="entry name" value="DYNACTIN SUBUNIT P25"/>
    <property type="match status" value="1"/>
</dbReference>
<organism evidence="1 2">
    <name type="scientific">Cimex lectularius</name>
    <name type="common">Bed bug</name>
    <name type="synonym">Acanthia lectularia</name>
    <dbReference type="NCBI Taxonomy" id="79782"/>
    <lineage>
        <taxon>Eukaryota</taxon>
        <taxon>Metazoa</taxon>
        <taxon>Ecdysozoa</taxon>
        <taxon>Arthropoda</taxon>
        <taxon>Hexapoda</taxon>
        <taxon>Insecta</taxon>
        <taxon>Pterygota</taxon>
        <taxon>Neoptera</taxon>
        <taxon>Paraneoptera</taxon>
        <taxon>Hemiptera</taxon>
        <taxon>Heteroptera</taxon>
        <taxon>Panheteroptera</taxon>
        <taxon>Cimicomorpha</taxon>
        <taxon>Cimicidae</taxon>
        <taxon>Cimex</taxon>
    </lineage>
</organism>
<protein>
    <submittedName>
        <fullName evidence="1">Uncharacterized protein</fullName>
    </submittedName>
</protein>
<dbReference type="InterPro" id="IPR011004">
    <property type="entry name" value="Trimer_LpxA-like_sf"/>
</dbReference>
<dbReference type="Pfam" id="PF00132">
    <property type="entry name" value="Hexapep"/>
    <property type="match status" value="1"/>
</dbReference>
<evidence type="ECO:0000313" key="2">
    <source>
        <dbReference type="Proteomes" id="UP000494040"/>
    </source>
</evidence>
<dbReference type="InterPro" id="IPR001451">
    <property type="entry name" value="Hexapep"/>
</dbReference>
<dbReference type="OrthoDB" id="6745537at2759"/>
<reference evidence="1" key="1">
    <citation type="submission" date="2022-01" db="UniProtKB">
        <authorList>
            <consortium name="EnsemblMetazoa"/>
        </authorList>
    </citation>
    <scope>IDENTIFICATION</scope>
</reference>
<accession>A0A8I6TLK5</accession>
<dbReference type="AlphaFoldDB" id="A0A8I6TLK5"/>
<dbReference type="Proteomes" id="UP000494040">
    <property type="component" value="Unassembled WGS sequence"/>
</dbReference>
<dbReference type="GeneID" id="106674276"/>
<dbReference type="KEGG" id="clec:106674276"/>
<dbReference type="EnsemblMetazoa" id="XM_014406905.2">
    <property type="protein sequence ID" value="XP_014262391.1"/>
    <property type="gene ID" value="LOC106674276"/>
</dbReference>
<proteinExistence type="predicted"/>
<dbReference type="RefSeq" id="XP_014262391.1">
    <property type="nucleotide sequence ID" value="XM_014406905.2"/>
</dbReference>
<name>A0A8I6TLK5_CIMLE</name>
<sequence length="195" mass="21416">MKMNVAKLLYRNYGMYNSLGPNILKYKNYEPKIDKSAFIAGGSHIIGKVEIGRDSSIWFNCVVRGDVGNIKIGDETNIQDGTVIHVSRNEGGDTLIGNMVTVGHFCLLHACKLHDKAFVGMGAVVMNNAVVESEGMVAAGSLVTNGKVIKSGEIWSGRPAKLFRKMSDEEIKHITESAKNYVEVMNEYKNCSQNI</sequence>
<dbReference type="SUPFAM" id="SSF51161">
    <property type="entry name" value="Trimeric LpxA-like enzymes"/>
    <property type="match status" value="1"/>
</dbReference>
<dbReference type="OMA" id="NIWYGAV"/>
<evidence type="ECO:0000313" key="1">
    <source>
        <dbReference type="EnsemblMetazoa" id="XP_014262391.1"/>
    </source>
</evidence>
<keyword evidence="2" id="KW-1185">Reference proteome</keyword>
<dbReference type="InterPro" id="IPR047324">
    <property type="entry name" value="LbH_gamma_CA-like"/>
</dbReference>
<dbReference type="Gene3D" id="2.160.10.10">
    <property type="entry name" value="Hexapeptide repeat proteins"/>
    <property type="match status" value="1"/>
</dbReference>
<dbReference type="PANTHER" id="PTHR13061:SF29">
    <property type="entry name" value="GAMMA CARBONIC ANHYDRASE-LIKE 1, MITOCHONDRIAL-RELATED"/>
    <property type="match status" value="1"/>
</dbReference>
<dbReference type="InterPro" id="IPR050484">
    <property type="entry name" value="Transf_Hexapept/Carb_Anhydrase"/>
</dbReference>